<dbReference type="Proteomes" id="UP001144205">
    <property type="component" value="Unassembled WGS sequence"/>
</dbReference>
<evidence type="ECO:0000256" key="1">
    <source>
        <dbReference type="HAMAP-Rule" id="MF_02088"/>
    </source>
</evidence>
<keyword evidence="1" id="KW-1003">Cell membrane</keyword>
<dbReference type="RefSeq" id="WP_281842869.1">
    <property type="nucleotide sequence ID" value="NZ_BROH01000008.1"/>
</dbReference>
<keyword evidence="1" id="KW-0472">Membrane</keyword>
<dbReference type="PANTHER" id="PTHR34300:SF1">
    <property type="entry name" value="QUEUOSINE PRECURSOR TRANSPORTER"/>
    <property type="match status" value="1"/>
</dbReference>
<comment type="caution">
    <text evidence="2">The sequence shown here is derived from an EMBL/GenBank/DDBJ whole genome shotgun (WGS) entry which is preliminary data.</text>
</comment>
<comment type="function">
    <text evidence="1">Involved in the import of queuosine (Q) precursors, required for Q precursor salvage.</text>
</comment>
<evidence type="ECO:0000313" key="3">
    <source>
        <dbReference type="Proteomes" id="UP001144205"/>
    </source>
</evidence>
<keyword evidence="3" id="KW-1185">Reference proteome</keyword>
<accession>A0ABQ5LV15</accession>
<name>A0ABQ5LV15_9RHOB</name>
<reference evidence="2" key="1">
    <citation type="journal article" date="2023" name="Int. J. Syst. Evol. Microbiol.">
        <title>Sinisalibacter aestuarii sp. nov., isolated from estuarine sediment of the Arakawa River.</title>
        <authorList>
            <person name="Arafat S.T."/>
            <person name="Hirano S."/>
            <person name="Sato A."/>
            <person name="Takeuchi K."/>
            <person name="Yasuda T."/>
            <person name="Terahara T."/>
            <person name="Hamada M."/>
            <person name="Kobayashi T."/>
        </authorList>
    </citation>
    <scope>NUCLEOTIDE SEQUENCE</scope>
    <source>
        <strain evidence="2">B-399</strain>
    </source>
</reference>
<feature type="transmembrane region" description="Helical" evidence="1">
    <location>
        <begin position="127"/>
        <end position="152"/>
    </location>
</feature>
<keyword evidence="1" id="KW-0997">Cell inner membrane</keyword>
<feature type="transmembrane region" description="Helical" evidence="1">
    <location>
        <begin position="27"/>
        <end position="47"/>
    </location>
</feature>
<comment type="subcellular location">
    <subcellularLocation>
        <location evidence="1">Cell inner membrane</location>
        <topology evidence="1">Multi-pass membrane protein</topology>
    </subcellularLocation>
</comment>
<protein>
    <recommendedName>
        <fullName evidence="1">Probable queuosine precursor transporter</fullName>
        <shortName evidence="1">Q precursor transporter</shortName>
    </recommendedName>
</protein>
<dbReference type="NCBIfam" id="TIGR00697">
    <property type="entry name" value="queuosine precursor transporter"/>
    <property type="match status" value="1"/>
</dbReference>
<comment type="similarity">
    <text evidence="1">Belongs to the vitamin uptake transporter (VUT/ECF) (TC 2.A.88) family. Q precursor transporter subfamily.</text>
</comment>
<feature type="transmembrane region" description="Helical" evidence="1">
    <location>
        <begin position="91"/>
        <end position="115"/>
    </location>
</feature>
<dbReference type="EMBL" id="BROH01000008">
    <property type="protein sequence ID" value="GKY88827.1"/>
    <property type="molecule type" value="Genomic_DNA"/>
</dbReference>
<gene>
    <name evidence="2" type="ORF">STA1M1_26960</name>
</gene>
<proteinExistence type="inferred from homology"/>
<organism evidence="2 3">
    <name type="scientific">Sinisalibacter aestuarii</name>
    <dbReference type="NCBI Taxonomy" id="2949426"/>
    <lineage>
        <taxon>Bacteria</taxon>
        <taxon>Pseudomonadati</taxon>
        <taxon>Pseudomonadota</taxon>
        <taxon>Alphaproteobacteria</taxon>
        <taxon>Rhodobacterales</taxon>
        <taxon>Roseobacteraceae</taxon>
        <taxon>Sinisalibacter</taxon>
    </lineage>
</organism>
<feature type="transmembrane region" description="Helical" evidence="1">
    <location>
        <begin position="59"/>
        <end position="79"/>
    </location>
</feature>
<dbReference type="InterPro" id="IPR003744">
    <property type="entry name" value="YhhQ"/>
</dbReference>
<evidence type="ECO:0000313" key="2">
    <source>
        <dbReference type="EMBL" id="GKY88827.1"/>
    </source>
</evidence>
<keyword evidence="1" id="KW-0812">Transmembrane</keyword>
<keyword evidence="1" id="KW-0813">Transport</keyword>
<keyword evidence="1" id="KW-1133">Transmembrane helix</keyword>
<sequence>MARILPGIIAMAAVVLASNILVQFLLGNWLTWGAFTYPVAFLVTDVMNRVYGPGPARKVVLAGFVVGVVCSLVGSQIMLEGDGYTYAAVSLRVAVGSGVAFLAAQLLDVGVFNALRRRQWWLPPLASTLVGSAVDTALFFTIAFSATLAFFSENADAAINWAWEAVPFLGIGAVAPLWVSLAFADWLVKLSLALVALVPFRMLVTKLSPDAA</sequence>
<dbReference type="Pfam" id="PF02592">
    <property type="entry name" value="Vut_1"/>
    <property type="match status" value="1"/>
</dbReference>
<dbReference type="PANTHER" id="PTHR34300">
    <property type="entry name" value="QUEUOSINE PRECURSOR TRANSPORTER-RELATED"/>
    <property type="match status" value="1"/>
</dbReference>
<feature type="transmembrane region" description="Helical" evidence="1">
    <location>
        <begin position="158"/>
        <end position="179"/>
    </location>
</feature>
<dbReference type="HAMAP" id="MF_02088">
    <property type="entry name" value="Q_prec_transport"/>
    <property type="match status" value="1"/>
</dbReference>
<feature type="transmembrane region" description="Helical" evidence="1">
    <location>
        <begin position="186"/>
        <end position="204"/>
    </location>
</feature>